<comment type="caution">
    <text evidence="1">The sequence shown here is derived from an EMBL/GenBank/DDBJ whole genome shotgun (WGS) entry which is preliminary data.</text>
</comment>
<dbReference type="Pfam" id="PF13289">
    <property type="entry name" value="SIR2_2"/>
    <property type="match status" value="1"/>
</dbReference>
<proteinExistence type="predicted"/>
<organism evidence="1 2">
    <name type="scientific">Terriglobus aquaticus</name>
    <dbReference type="NCBI Taxonomy" id="940139"/>
    <lineage>
        <taxon>Bacteria</taxon>
        <taxon>Pseudomonadati</taxon>
        <taxon>Acidobacteriota</taxon>
        <taxon>Terriglobia</taxon>
        <taxon>Terriglobales</taxon>
        <taxon>Acidobacteriaceae</taxon>
        <taxon>Terriglobus</taxon>
    </lineage>
</organism>
<dbReference type="InterPro" id="IPR036397">
    <property type="entry name" value="RNaseH_sf"/>
</dbReference>
<dbReference type="Gene3D" id="3.30.420.10">
    <property type="entry name" value="Ribonuclease H-like superfamily/Ribonuclease H"/>
    <property type="match status" value="1"/>
</dbReference>
<dbReference type="Gene3D" id="3.40.50.2300">
    <property type="match status" value="1"/>
</dbReference>
<gene>
    <name evidence="1" type="ORF">ACK2TP_10895</name>
</gene>
<dbReference type="InterPro" id="IPR012337">
    <property type="entry name" value="RNaseH-like_sf"/>
</dbReference>
<dbReference type="EMBL" id="JBJYXY010000001">
    <property type="protein sequence ID" value="MFN2976269.1"/>
    <property type="molecule type" value="Genomic_DNA"/>
</dbReference>
<dbReference type="InterPro" id="IPR029035">
    <property type="entry name" value="DHS-like_NAD/FAD-binding_dom"/>
</dbReference>
<evidence type="ECO:0000313" key="2">
    <source>
        <dbReference type="Proteomes" id="UP001634747"/>
    </source>
</evidence>
<reference evidence="1 2" key="1">
    <citation type="submission" date="2024-12" db="EMBL/GenBank/DDBJ databases">
        <authorList>
            <person name="Lee Y."/>
        </authorList>
    </citation>
    <scope>NUCLEOTIDE SEQUENCE [LARGE SCALE GENOMIC DNA]</scope>
    <source>
        <strain evidence="1 2">03SUJ4</strain>
    </source>
</reference>
<dbReference type="SUPFAM" id="SSF53098">
    <property type="entry name" value="Ribonuclease H-like"/>
    <property type="match status" value="1"/>
</dbReference>
<dbReference type="SUPFAM" id="SSF52467">
    <property type="entry name" value="DHS-like NAD/FAD-binding domain"/>
    <property type="match status" value="1"/>
</dbReference>
<sequence length="1040" mass="115446">MQSTKTVILELDALVRSLAVNRGKSISLLLGAGASISSGMPSAERCIWEWKQDIFATNNPALRESVGELSLPGTKRRIQDWLDRRGGFPPNADASEYAVYAQACFPTSTDRRSFFQNYVRSAAPFIGYRLVPLLSKIGLIRTVWTTNFDGLAARACSAGNVSCIEVGIDTQQRVGLVPSLGDLRVVSLHGDYRYDELKNTAVELQQQETGLQDELVADLRDHDLVVIGYSGRDHSVMSALSAAYSTGYAGRLYWCGMQATPTPEVRTLLELAVNAGREAFYITSQGFDDLMERIALRLLTDADLQSAKEILVATSKVQSRKGKFSPRAEAASSLAKSNAYPLTTPSEITKVELRFPDQSRPRAWLDTQMKDVDGAWVTHSSGAFFLASISTIRSSLASSVVGTPVAVAISPDELARDNRIQSLMRRALVRSVAKSCQIETDGGRVWDVDSHENRTYNQQSFAIHRALSFRLAILKGKAYVLLTPEVIAKTASGEMADEEATKVLRNAVYGYQHNDIYDTDLKRWTARITNVDIPDASGQHFFIGKTPLYAGLFQPGRQALRPELQRHSSFGGFVVEDAKLIFSSKSGNSEVKDANPLKGLVNNRPWDYSVTSAGLSTSSELAAICPANHGRNLERFMCQLGERSEPNRTELDYLQPFPGFAAGFSLPLIHARPGEATWQTLAVNPSGSALQCAKQIAKGICSALDRIRSLNPSAISVIFVPNEWAPYELVNENSEHFDLHDYVKAYAARNGQSTQFLRERTVIANLSCRVKWWISLALYAKTMRTPWRLDCLDDDSAFVGIGYSVDSQAATGRQILLGCSHIYSARGEGLQFRLGRIEHPIIRGKNPYMSLDDARRTGETIRQLFFDARMRLPKRVVIHKRTRFTKDEQDGLSQGLEGVPNVELIEINTEESIRFLASRMQNGKPIIDKFPMPRGAAIVLGDDAALLWVHGHAPSVQNERFKYYQGKRRIPAPLLIKRYRGESELALVASEILGLSKMNWNHFDYYSRLPASLDSASAIARVGMYLNHFGSAPYDYRLLI</sequence>
<accession>A0ABW9KP34</accession>
<protein>
    <submittedName>
        <fullName evidence="1">SIR2 family protein</fullName>
    </submittedName>
</protein>
<dbReference type="Gene3D" id="3.40.50.1220">
    <property type="entry name" value="TPP-binding domain"/>
    <property type="match status" value="1"/>
</dbReference>
<dbReference type="RefSeq" id="WP_263412245.1">
    <property type="nucleotide sequence ID" value="NZ_BAABBH010000001.1"/>
</dbReference>
<evidence type="ECO:0000313" key="1">
    <source>
        <dbReference type="EMBL" id="MFN2976269.1"/>
    </source>
</evidence>
<dbReference type="CDD" id="cd04659">
    <property type="entry name" value="Piwi_piwi-like_ProArk"/>
    <property type="match status" value="1"/>
</dbReference>
<dbReference type="Proteomes" id="UP001634747">
    <property type="component" value="Unassembled WGS sequence"/>
</dbReference>
<keyword evidence="2" id="KW-1185">Reference proteome</keyword>
<name>A0ABW9KP34_9BACT</name>